<evidence type="ECO:0000313" key="9">
    <source>
        <dbReference type="EMBL" id="SNR68270.1"/>
    </source>
</evidence>
<keyword evidence="7" id="KW-0732">Signal</keyword>
<keyword evidence="4 6" id="KW-0720">Serine protease</keyword>
<dbReference type="Pfam" id="PF00395">
    <property type="entry name" value="SLH"/>
    <property type="match status" value="1"/>
</dbReference>
<dbReference type="PANTHER" id="PTHR43806">
    <property type="entry name" value="PEPTIDASE S8"/>
    <property type="match status" value="1"/>
</dbReference>
<feature type="chain" id="PRO_5013054154" evidence="7">
    <location>
        <begin position="24"/>
        <end position="919"/>
    </location>
</feature>
<dbReference type="InterPro" id="IPR023828">
    <property type="entry name" value="Peptidase_S8_Ser-AS"/>
</dbReference>
<evidence type="ECO:0000256" key="2">
    <source>
        <dbReference type="ARBA" id="ARBA00022670"/>
    </source>
</evidence>
<dbReference type="InterPro" id="IPR022398">
    <property type="entry name" value="Peptidase_S8_His-AS"/>
</dbReference>
<dbReference type="InterPro" id="IPR036852">
    <property type="entry name" value="Peptidase_S8/S53_dom_sf"/>
</dbReference>
<dbReference type="AlphaFoldDB" id="A0A238YB68"/>
<feature type="domain" description="SLH" evidence="8">
    <location>
        <begin position="735"/>
        <end position="811"/>
    </location>
</feature>
<evidence type="ECO:0000256" key="4">
    <source>
        <dbReference type="ARBA" id="ARBA00022825"/>
    </source>
</evidence>
<dbReference type="PROSITE" id="PS51892">
    <property type="entry name" value="SUBTILASE"/>
    <property type="match status" value="1"/>
</dbReference>
<proteinExistence type="inferred from homology"/>
<sequence length="919" mass="96208">MKRKLFLSLALAGVSISVSFGQATVDPELRSALATNPTAQVIVTFKGSGAPGLTQRGLLQRLGITRGVTLQALPVAGVIATAAQVNALAQSPEVRSLYINKRLEYYNFDDTHLTGVKRLRTDQQMTARNGGLPVSGKGVGVLINDSGVDGTHEDIKFGTHLVQNTLGSTNLNSLSTLLPVTYLEGVPNTDTNSGHGTHCAGTVGGTGVRSGGKYEGVAPGASLLGYGSGGALLVLDAMGGFDYALTHQFQYNIRVISNSFGSSGDFDPNDPLNVATKKCYDRGMVVVFAAGNEGPGADTHNPYAIAPWTISVGAGDRNGLLAEFSSRGVRGEQGTFTVDGETWTFKNEPVIVAPGVDVVSTRAIAPVSSLGAQQDIELLQPSEVPFYTHSSGTSMATPHVAGIVALLLEAKPTLNPAQVKELLQKTATNMPGRESWEVGAGYVNAYAAVDQAFRSSTYGSTVNASRRFNSSVNAQTATVPFTINYNPALAAGNQFTFPVSAGTNSLEVKISSRGLLGETGNLTNLILVDPNGVEYRSGTPVTFTLSTDRSVAVAGPVAGTWTLKVDGLQGVALPETISGSITALTATGTTNLSDIVGHPAEASIKMAVANQLVDGLSNGFRPDAPLTRIQLADYLLMGQGIRQLLPFSGARTFSDVSTPAEILLTESVVAKGAAQRDRFHRAAGVMLPTATGTFSPNGQVNRASLAYSLVQSLGFQEQALARNSQPLTVQVNGQTIPVDDAANVPAALKGYISIALELNLINAYYSLTQGPYDQQPTLHATFKPSQNVSRADFAVIVSRTFPQYDAVTQPTAVASANASTTSLLPAEAGAKSGVLLQETAAYPNPFTAATTISYYLTQPSPVSVEVYNALGRKVQTLVSGIEAAGNHQVQFDASNLARGTYLYKVKTGASVTTKRLVLQ</sequence>
<dbReference type="Pfam" id="PF18962">
    <property type="entry name" value="Por_Secre_tail"/>
    <property type="match status" value="1"/>
</dbReference>
<dbReference type="EMBL" id="FZNS01000005">
    <property type="protein sequence ID" value="SNR68270.1"/>
    <property type="molecule type" value="Genomic_DNA"/>
</dbReference>
<dbReference type="InterPro" id="IPR001119">
    <property type="entry name" value="SLH_dom"/>
</dbReference>
<dbReference type="Pfam" id="PF00082">
    <property type="entry name" value="Peptidase_S8"/>
    <property type="match status" value="1"/>
</dbReference>
<dbReference type="InterPro" id="IPR026444">
    <property type="entry name" value="Secre_tail"/>
</dbReference>
<dbReference type="Proteomes" id="UP000198310">
    <property type="component" value="Unassembled WGS sequence"/>
</dbReference>
<dbReference type="PROSITE" id="PS00137">
    <property type="entry name" value="SUBTILASE_HIS"/>
    <property type="match status" value="1"/>
</dbReference>
<feature type="active site" description="Charge relay system" evidence="5 6">
    <location>
        <position position="394"/>
    </location>
</feature>
<feature type="signal peptide" evidence="7">
    <location>
        <begin position="1"/>
        <end position="23"/>
    </location>
</feature>
<dbReference type="Gene3D" id="2.60.40.4070">
    <property type="match status" value="1"/>
</dbReference>
<comment type="similarity">
    <text evidence="1 6">Belongs to the peptidase S8 family.</text>
</comment>
<dbReference type="SUPFAM" id="SSF52743">
    <property type="entry name" value="Subtilisin-like"/>
    <property type="match status" value="1"/>
</dbReference>
<dbReference type="RefSeq" id="WP_089332979.1">
    <property type="nucleotide sequence ID" value="NZ_FZNS01000005.1"/>
</dbReference>
<gene>
    <name evidence="9" type="ORF">SAMN06269173_10597</name>
</gene>
<reference evidence="10" key="1">
    <citation type="submission" date="2017-06" db="EMBL/GenBank/DDBJ databases">
        <authorList>
            <person name="Varghese N."/>
            <person name="Submissions S."/>
        </authorList>
    </citation>
    <scope>NUCLEOTIDE SEQUENCE [LARGE SCALE GENOMIC DNA]</scope>
    <source>
        <strain evidence="10">DSM 28041</strain>
    </source>
</reference>
<evidence type="ECO:0000256" key="3">
    <source>
        <dbReference type="ARBA" id="ARBA00022801"/>
    </source>
</evidence>
<dbReference type="GO" id="GO:0004252">
    <property type="term" value="F:serine-type endopeptidase activity"/>
    <property type="evidence" value="ECO:0007669"/>
    <property type="project" value="UniProtKB-UniRule"/>
</dbReference>
<evidence type="ECO:0000256" key="7">
    <source>
        <dbReference type="SAM" id="SignalP"/>
    </source>
</evidence>
<dbReference type="PROSITE" id="PS51272">
    <property type="entry name" value="SLH"/>
    <property type="match status" value="2"/>
</dbReference>
<dbReference type="PROSITE" id="PS00138">
    <property type="entry name" value="SUBTILASE_SER"/>
    <property type="match status" value="1"/>
</dbReference>
<evidence type="ECO:0000256" key="1">
    <source>
        <dbReference type="ARBA" id="ARBA00011073"/>
    </source>
</evidence>
<dbReference type="PANTHER" id="PTHR43806:SF65">
    <property type="entry name" value="SERINE PROTEASE APRX"/>
    <property type="match status" value="1"/>
</dbReference>
<keyword evidence="10" id="KW-1185">Reference proteome</keyword>
<evidence type="ECO:0000259" key="8">
    <source>
        <dbReference type="PROSITE" id="PS51272"/>
    </source>
</evidence>
<accession>A0A238YB68</accession>
<name>A0A238YB68_9BACT</name>
<dbReference type="PRINTS" id="PR00723">
    <property type="entry name" value="SUBTILISIN"/>
</dbReference>
<feature type="active site" description="Charge relay system" evidence="5 6">
    <location>
        <position position="195"/>
    </location>
</feature>
<dbReference type="InterPro" id="IPR015500">
    <property type="entry name" value="Peptidase_S8_subtilisin-rel"/>
</dbReference>
<evidence type="ECO:0000256" key="6">
    <source>
        <dbReference type="PROSITE-ProRule" id="PRU01240"/>
    </source>
</evidence>
<feature type="domain" description="SLH" evidence="8">
    <location>
        <begin position="587"/>
        <end position="649"/>
    </location>
</feature>
<feature type="active site" description="Charge relay system" evidence="5 6">
    <location>
        <position position="145"/>
    </location>
</feature>
<dbReference type="InterPro" id="IPR000209">
    <property type="entry name" value="Peptidase_S8/S53_dom"/>
</dbReference>
<dbReference type="GO" id="GO:0006508">
    <property type="term" value="P:proteolysis"/>
    <property type="evidence" value="ECO:0007669"/>
    <property type="project" value="UniProtKB-KW"/>
</dbReference>
<dbReference type="InterPro" id="IPR050131">
    <property type="entry name" value="Peptidase_S8_subtilisin-like"/>
</dbReference>
<keyword evidence="2 6" id="KW-0645">Protease</keyword>
<organism evidence="9 10">
    <name type="scientific">Hymenobacter mucosus</name>
    <dbReference type="NCBI Taxonomy" id="1411120"/>
    <lineage>
        <taxon>Bacteria</taxon>
        <taxon>Pseudomonadati</taxon>
        <taxon>Bacteroidota</taxon>
        <taxon>Cytophagia</taxon>
        <taxon>Cytophagales</taxon>
        <taxon>Hymenobacteraceae</taxon>
        <taxon>Hymenobacter</taxon>
    </lineage>
</organism>
<dbReference type="Gene3D" id="3.40.50.200">
    <property type="entry name" value="Peptidase S8/S53 domain"/>
    <property type="match status" value="1"/>
</dbReference>
<keyword evidence="3 6" id="KW-0378">Hydrolase</keyword>
<dbReference type="NCBIfam" id="TIGR04183">
    <property type="entry name" value="Por_Secre_tail"/>
    <property type="match status" value="1"/>
</dbReference>
<evidence type="ECO:0000313" key="10">
    <source>
        <dbReference type="Proteomes" id="UP000198310"/>
    </source>
</evidence>
<protein>
    <submittedName>
        <fullName evidence="9">Serine protease AprX</fullName>
    </submittedName>
</protein>
<evidence type="ECO:0000256" key="5">
    <source>
        <dbReference type="PIRSR" id="PIRSR615500-1"/>
    </source>
</evidence>